<dbReference type="RefSeq" id="WP_237444242.1">
    <property type="nucleotide sequence ID" value="NZ_CAKLPX010000001.1"/>
</dbReference>
<organism evidence="3 4">
    <name type="scientific">Sinobacterium norvegicum</name>
    <dbReference type="NCBI Taxonomy" id="1641715"/>
    <lineage>
        <taxon>Bacteria</taxon>
        <taxon>Pseudomonadati</taxon>
        <taxon>Pseudomonadota</taxon>
        <taxon>Gammaproteobacteria</taxon>
        <taxon>Cellvibrionales</taxon>
        <taxon>Spongiibacteraceae</taxon>
        <taxon>Sinobacterium</taxon>
    </lineage>
</organism>
<evidence type="ECO:0000313" key="4">
    <source>
        <dbReference type="Proteomes" id="UP000838100"/>
    </source>
</evidence>
<dbReference type="GO" id="GO:0004301">
    <property type="term" value="F:epoxide hydrolase activity"/>
    <property type="evidence" value="ECO:0007669"/>
    <property type="project" value="UniProtKB-EC"/>
</dbReference>
<proteinExistence type="predicted"/>
<dbReference type="InterPro" id="IPR029058">
    <property type="entry name" value="AB_hydrolase_fold"/>
</dbReference>
<keyword evidence="4" id="KW-1185">Reference proteome</keyword>
<name>A0ABM9AF63_9GAMM</name>
<evidence type="ECO:0000259" key="2">
    <source>
        <dbReference type="Pfam" id="PF00561"/>
    </source>
</evidence>
<protein>
    <submittedName>
        <fullName evidence="3">Epoxide hydrolase A</fullName>
        <ecNumber evidence="3">3.3.2.10</ecNumber>
    </submittedName>
</protein>
<dbReference type="PRINTS" id="PR00111">
    <property type="entry name" value="ABHYDROLASE"/>
</dbReference>
<feature type="domain" description="AB hydrolase-1" evidence="2">
    <location>
        <begin position="26"/>
        <end position="131"/>
    </location>
</feature>
<dbReference type="PRINTS" id="PR00412">
    <property type="entry name" value="EPOXHYDRLASE"/>
</dbReference>
<evidence type="ECO:0000256" key="1">
    <source>
        <dbReference type="ARBA" id="ARBA00022801"/>
    </source>
</evidence>
<dbReference type="InterPro" id="IPR000639">
    <property type="entry name" value="Epox_hydrolase-like"/>
</dbReference>
<comment type="caution">
    <text evidence="3">The sequence shown here is derived from an EMBL/GenBank/DDBJ whole genome shotgun (WGS) entry which is preliminary data.</text>
</comment>
<dbReference type="InterPro" id="IPR000073">
    <property type="entry name" value="AB_hydrolase_1"/>
</dbReference>
<dbReference type="Proteomes" id="UP000838100">
    <property type="component" value="Unassembled WGS sequence"/>
</dbReference>
<sequence length="325" mass="36619">MASWQHHNATINGINMHYVEQGEGMAVVLCHGFPHLWFSWHRQITALADAGYRVIAPDMRGMGQTSAPLDANSYGIDTISNDLTGLLDHCKIEQAVFVGLDFGAFAAYDLAMLHPDRVIAIIGLENPAAPHNPDCPPLTEYAAMAENHFVHIEYFRPVGPADQALNQNTAEFLSKVFFALSGDYHYLDVWQHPPGTSYLDALPQAPALPWRWLSVDEMNYFVQQYQRSGFTGGLNWYRSMDLKWRQRKPLEGQQSHIPAYFIGSELDCDLEGFHGDSPIDLMRQQFPNLKAVDMIAGAGHLVQLEQSEQVNRLLLKNLTDINRNQ</sequence>
<gene>
    <name evidence="3" type="primary">ephA_2</name>
    <name evidence="3" type="ORF">SIN8267_01706</name>
</gene>
<dbReference type="PANTHER" id="PTHR43329">
    <property type="entry name" value="EPOXIDE HYDROLASE"/>
    <property type="match status" value="1"/>
</dbReference>
<keyword evidence="1 3" id="KW-0378">Hydrolase</keyword>
<evidence type="ECO:0000313" key="3">
    <source>
        <dbReference type="EMBL" id="CAH0991597.1"/>
    </source>
</evidence>
<dbReference type="EMBL" id="CAKLPX010000001">
    <property type="protein sequence ID" value="CAH0991597.1"/>
    <property type="molecule type" value="Genomic_DNA"/>
</dbReference>
<dbReference type="Pfam" id="PF00561">
    <property type="entry name" value="Abhydrolase_1"/>
    <property type="match status" value="1"/>
</dbReference>
<accession>A0ABM9AF63</accession>
<dbReference type="EC" id="3.3.2.10" evidence="3"/>
<reference evidence="3" key="1">
    <citation type="submission" date="2021-12" db="EMBL/GenBank/DDBJ databases">
        <authorList>
            <person name="Rodrigo-Torres L."/>
            <person name="Arahal R. D."/>
            <person name="Lucena T."/>
        </authorList>
    </citation>
    <scope>NUCLEOTIDE SEQUENCE</scope>
    <source>
        <strain evidence="3">CECT 8267</strain>
    </source>
</reference>
<dbReference type="Gene3D" id="3.40.50.1820">
    <property type="entry name" value="alpha/beta hydrolase"/>
    <property type="match status" value="1"/>
</dbReference>
<dbReference type="SUPFAM" id="SSF53474">
    <property type="entry name" value="alpha/beta-Hydrolases"/>
    <property type="match status" value="1"/>
</dbReference>